<feature type="transmembrane region" description="Helical" evidence="6">
    <location>
        <begin position="127"/>
        <end position="146"/>
    </location>
</feature>
<comment type="caution">
    <text evidence="7">The sequence shown here is derived from an EMBL/GenBank/DDBJ whole genome shotgun (WGS) entry which is preliminary data.</text>
</comment>
<accession>A0A9X3DYL4</accession>
<dbReference type="GO" id="GO:0022857">
    <property type="term" value="F:transmembrane transporter activity"/>
    <property type="evidence" value="ECO:0007669"/>
    <property type="project" value="InterPro"/>
</dbReference>
<proteinExistence type="predicted"/>
<name>A0A9X3DYL4_9HYPH</name>
<feature type="transmembrane region" description="Helical" evidence="6">
    <location>
        <begin position="72"/>
        <end position="90"/>
    </location>
</feature>
<dbReference type="CDD" id="cd06579">
    <property type="entry name" value="TM_PBP1_transp_AraH_like"/>
    <property type="match status" value="1"/>
</dbReference>
<keyword evidence="2" id="KW-1003">Cell membrane</keyword>
<evidence type="ECO:0000313" key="7">
    <source>
        <dbReference type="EMBL" id="MCX5568034.1"/>
    </source>
</evidence>
<dbReference type="PANTHER" id="PTHR32196">
    <property type="entry name" value="ABC TRANSPORTER PERMEASE PROTEIN YPHD-RELATED-RELATED"/>
    <property type="match status" value="1"/>
</dbReference>
<evidence type="ECO:0000256" key="3">
    <source>
        <dbReference type="ARBA" id="ARBA00022692"/>
    </source>
</evidence>
<dbReference type="EMBL" id="JAPKNK010000001">
    <property type="protein sequence ID" value="MCX5568034.1"/>
    <property type="molecule type" value="Genomic_DNA"/>
</dbReference>
<feature type="transmembrane region" description="Helical" evidence="6">
    <location>
        <begin position="46"/>
        <end position="65"/>
    </location>
</feature>
<sequence length="324" mass="33312">MSTMTRNTTFGQRFLANEWSALAIAIAIGLVTLAVLSPAFLTEFNLYVMLRSFCVVLIVAFAQMLTLAVGQMNLSVGALGGLVAIAVGGMMEKWGFPVPVAILCGLAIGAAGGLINGLLTVRTGINGFIITLATASAFTGINLGITESIPFYNLPASFVAFGTERFYALPYLLLPPVLIAIALAFFLARTVPGRQLLAVGGNPQAAELSGIPRDRVIVMAHTLSGLLAGAAAILAVAQLGSAQPTIGADWLLMSFAAPIIGGAALTGGHISVAATALAVVLIVIIQNGMVLAKVDPYWVQFLLGALILAAVGLNRLRAVRAGGA</sequence>
<keyword evidence="5 6" id="KW-0472">Membrane</keyword>
<dbReference type="InterPro" id="IPR001851">
    <property type="entry name" value="ABC_transp_permease"/>
</dbReference>
<evidence type="ECO:0000256" key="2">
    <source>
        <dbReference type="ARBA" id="ARBA00022475"/>
    </source>
</evidence>
<feature type="transmembrane region" description="Helical" evidence="6">
    <location>
        <begin position="96"/>
        <end position="115"/>
    </location>
</feature>
<dbReference type="RefSeq" id="WP_266336997.1">
    <property type="nucleotide sequence ID" value="NZ_JAPKNK010000001.1"/>
</dbReference>
<evidence type="ECO:0000256" key="6">
    <source>
        <dbReference type="SAM" id="Phobius"/>
    </source>
</evidence>
<keyword evidence="4 6" id="KW-1133">Transmembrane helix</keyword>
<feature type="transmembrane region" description="Helical" evidence="6">
    <location>
        <begin position="297"/>
        <end position="316"/>
    </location>
</feature>
<comment type="subcellular location">
    <subcellularLocation>
        <location evidence="1">Cell membrane</location>
        <topology evidence="1">Multi-pass membrane protein</topology>
    </subcellularLocation>
</comment>
<feature type="transmembrane region" description="Helical" evidence="6">
    <location>
        <begin position="21"/>
        <end position="40"/>
    </location>
</feature>
<feature type="transmembrane region" description="Helical" evidence="6">
    <location>
        <begin position="166"/>
        <end position="188"/>
    </location>
</feature>
<evidence type="ECO:0000256" key="4">
    <source>
        <dbReference type="ARBA" id="ARBA00022989"/>
    </source>
</evidence>
<keyword evidence="3 6" id="KW-0812">Transmembrane</keyword>
<dbReference type="Proteomes" id="UP001144805">
    <property type="component" value="Unassembled WGS sequence"/>
</dbReference>
<keyword evidence="8" id="KW-1185">Reference proteome</keyword>
<organism evidence="7 8">
    <name type="scientific">Kaistia nematophila</name>
    <dbReference type="NCBI Taxonomy" id="2994654"/>
    <lineage>
        <taxon>Bacteria</taxon>
        <taxon>Pseudomonadati</taxon>
        <taxon>Pseudomonadota</taxon>
        <taxon>Alphaproteobacteria</taxon>
        <taxon>Hyphomicrobiales</taxon>
        <taxon>Kaistiaceae</taxon>
        <taxon>Kaistia</taxon>
    </lineage>
</organism>
<feature type="transmembrane region" description="Helical" evidence="6">
    <location>
        <begin position="272"/>
        <end position="291"/>
    </location>
</feature>
<evidence type="ECO:0000256" key="1">
    <source>
        <dbReference type="ARBA" id="ARBA00004651"/>
    </source>
</evidence>
<feature type="transmembrane region" description="Helical" evidence="6">
    <location>
        <begin position="246"/>
        <end position="265"/>
    </location>
</feature>
<protein>
    <submittedName>
        <fullName evidence="7">ABC transporter permease</fullName>
    </submittedName>
</protein>
<reference evidence="7" key="1">
    <citation type="submission" date="2022-11" db="EMBL/GenBank/DDBJ databases">
        <title>Biodiversity and phylogenetic relationships of bacteria.</title>
        <authorList>
            <person name="Machado R.A.R."/>
            <person name="Bhat A."/>
            <person name="Loulou A."/>
            <person name="Kallel S."/>
        </authorList>
    </citation>
    <scope>NUCLEOTIDE SEQUENCE</scope>
    <source>
        <strain evidence="7">K-TC2</strain>
    </source>
</reference>
<dbReference type="GO" id="GO:0005886">
    <property type="term" value="C:plasma membrane"/>
    <property type="evidence" value="ECO:0007669"/>
    <property type="project" value="UniProtKB-SubCell"/>
</dbReference>
<dbReference type="AlphaFoldDB" id="A0A9X3DYL4"/>
<evidence type="ECO:0000313" key="8">
    <source>
        <dbReference type="Proteomes" id="UP001144805"/>
    </source>
</evidence>
<dbReference type="Pfam" id="PF02653">
    <property type="entry name" value="BPD_transp_2"/>
    <property type="match status" value="1"/>
</dbReference>
<gene>
    <name evidence="7" type="ORF">OSH07_02385</name>
</gene>
<evidence type="ECO:0000256" key="5">
    <source>
        <dbReference type="ARBA" id="ARBA00023136"/>
    </source>
</evidence>
<feature type="transmembrane region" description="Helical" evidence="6">
    <location>
        <begin position="216"/>
        <end position="240"/>
    </location>
</feature>